<evidence type="ECO:0000256" key="10">
    <source>
        <dbReference type="RuleBase" id="RU368116"/>
    </source>
</evidence>
<feature type="domain" description="Carbohydrate kinase PfkB" evidence="11">
    <location>
        <begin position="1"/>
        <end position="82"/>
    </location>
</feature>
<dbReference type="AlphaFoldDB" id="A0ABD1GZ17"/>
<comment type="similarity">
    <text evidence="3 10">Belongs to the carbohydrate kinase PfkB family.</text>
</comment>
<keyword evidence="5 10" id="KW-0808">Transferase</keyword>
<evidence type="ECO:0000313" key="12">
    <source>
        <dbReference type="EMBL" id="KAL1549415.1"/>
    </source>
</evidence>
<dbReference type="InterPro" id="IPR011611">
    <property type="entry name" value="PfkB_dom"/>
</dbReference>
<evidence type="ECO:0000256" key="1">
    <source>
        <dbReference type="ARBA" id="ARBA00001946"/>
    </source>
</evidence>
<comment type="function">
    <text evidence="10">ATP dependent phosphorylation of adenosine and other related nucleoside analogs to monophosphate derivatives.</text>
</comment>
<evidence type="ECO:0000256" key="4">
    <source>
        <dbReference type="ARBA" id="ARBA00012119"/>
    </source>
</evidence>
<protein>
    <recommendedName>
        <fullName evidence="4 10">Adenosine kinase</fullName>
        <shortName evidence="10">AK</shortName>
        <ecNumber evidence="4 10">2.7.1.20</ecNumber>
    </recommendedName>
    <alternativeName>
        <fullName evidence="10">Adenosine 5'-phosphotransferase</fullName>
    </alternativeName>
</protein>
<comment type="pathway">
    <text evidence="2 10">Purine metabolism; AMP biosynthesis via salvage pathway; AMP from adenosine: step 1/1.</text>
</comment>
<dbReference type="SUPFAM" id="SSF53613">
    <property type="entry name" value="Ribokinase-like"/>
    <property type="match status" value="1"/>
</dbReference>
<organism evidence="12 13">
    <name type="scientific">Salvia divinorum</name>
    <name type="common">Maria pastora</name>
    <name type="synonym">Diviner's sage</name>
    <dbReference type="NCBI Taxonomy" id="28513"/>
    <lineage>
        <taxon>Eukaryota</taxon>
        <taxon>Viridiplantae</taxon>
        <taxon>Streptophyta</taxon>
        <taxon>Embryophyta</taxon>
        <taxon>Tracheophyta</taxon>
        <taxon>Spermatophyta</taxon>
        <taxon>Magnoliopsida</taxon>
        <taxon>eudicotyledons</taxon>
        <taxon>Gunneridae</taxon>
        <taxon>Pentapetalae</taxon>
        <taxon>asterids</taxon>
        <taxon>lamiids</taxon>
        <taxon>Lamiales</taxon>
        <taxon>Lamiaceae</taxon>
        <taxon>Nepetoideae</taxon>
        <taxon>Mentheae</taxon>
        <taxon>Salviinae</taxon>
        <taxon>Salvia</taxon>
        <taxon>Salvia subgen. Calosphace</taxon>
    </lineage>
</organism>
<accession>A0ABD1GZ17</accession>
<dbReference type="InterPro" id="IPR029056">
    <property type="entry name" value="Ribokinase-like"/>
</dbReference>
<dbReference type="GO" id="GO:0044209">
    <property type="term" value="P:AMP salvage"/>
    <property type="evidence" value="ECO:0007669"/>
    <property type="project" value="UniProtKB-UniRule"/>
</dbReference>
<evidence type="ECO:0000313" key="13">
    <source>
        <dbReference type="Proteomes" id="UP001567538"/>
    </source>
</evidence>
<evidence type="ECO:0000256" key="8">
    <source>
        <dbReference type="ARBA" id="ARBA00022777"/>
    </source>
</evidence>
<dbReference type="GO" id="GO:0005524">
    <property type="term" value="F:ATP binding"/>
    <property type="evidence" value="ECO:0007669"/>
    <property type="project" value="UniProtKB-UniRule"/>
</dbReference>
<evidence type="ECO:0000256" key="5">
    <source>
        <dbReference type="ARBA" id="ARBA00022679"/>
    </source>
</evidence>
<dbReference type="InterPro" id="IPR001805">
    <property type="entry name" value="Adenokinase"/>
</dbReference>
<evidence type="ECO:0000256" key="3">
    <source>
        <dbReference type="ARBA" id="ARBA00010688"/>
    </source>
</evidence>
<sequence>MNLSAPFICEFFKHVQEKVFPCIDYLFGNETEARTFSKVHGWETDWFITQGADPVVLAEDGKVKHFPVNLLPRQKLIDTNGAEKPDVK</sequence>
<dbReference type="GO" id="GO:0004001">
    <property type="term" value="F:adenosine kinase activity"/>
    <property type="evidence" value="ECO:0007669"/>
    <property type="project" value="UniProtKB-UniRule"/>
</dbReference>
<keyword evidence="7 10" id="KW-0547">Nucleotide-binding</keyword>
<comment type="catalytic activity">
    <reaction evidence="10">
        <text>adenosine + ATP = AMP + ADP + H(+)</text>
        <dbReference type="Rhea" id="RHEA:20824"/>
        <dbReference type="ChEBI" id="CHEBI:15378"/>
        <dbReference type="ChEBI" id="CHEBI:16335"/>
        <dbReference type="ChEBI" id="CHEBI:30616"/>
        <dbReference type="ChEBI" id="CHEBI:456215"/>
        <dbReference type="ChEBI" id="CHEBI:456216"/>
        <dbReference type="EC" id="2.7.1.20"/>
    </reaction>
</comment>
<dbReference type="Gene3D" id="3.40.1190.20">
    <property type="match status" value="2"/>
</dbReference>
<keyword evidence="6 10" id="KW-0660">Purine salvage</keyword>
<keyword evidence="8 10" id="KW-0418">Kinase</keyword>
<dbReference type="EMBL" id="JBEAFC010000007">
    <property type="protein sequence ID" value="KAL1549415.1"/>
    <property type="molecule type" value="Genomic_DNA"/>
</dbReference>
<proteinExistence type="inferred from homology"/>
<comment type="cofactor">
    <cofactor evidence="1 10">
        <name>Mg(2+)</name>
        <dbReference type="ChEBI" id="CHEBI:18420"/>
    </cofactor>
</comment>
<keyword evidence="13" id="KW-1185">Reference proteome</keyword>
<keyword evidence="10" id="KW-0460">Magnesium</keyword>
<evidence type="ECO:0000256" key="7">
    <source>
        <dbReference type="ARBA" id="ARBA00022741"/>
    </source>
</evidence>
<dbReference type="Proteomes" id="UP001567538">
    <property type="component" value="Unassembled WGS sequence"/>
</dbReference>
<dbReference type="PANTHER" id="PTHR45769:SF3">
    <property type="entry name" value="ADENOSINE KINASE"/>
    <property type="match status" value="1"/>
</dbReference>
<reference evidence="12 13" key="1">
    <citation type="submission" date="2024-06" db="EMBL/GenBank/DDBJ databases">
        <title>A chromosome level genome sequence of Diviner's sage (Salvia divinorum).</title>
        <authorList>
            <person name="Ford S.A."/>
            <person name="Ro D.-K."/>
            <person name="Ness R.W."/>
            <person name="Phillips M.A."/>
        </authorList>
    </citation>
    <scope>NUCLEOTIDE SEQUENCE [LARGE SCALE GENOMIC DNA]</scope>
    <source>
        <strain evidence="12">SAF-2024a</strain>
        <tissue evidence="12">Leaf</tissue>
    </source>
</reference>
<evidence type="ECO:0000259" key="11">
    <source>
        <dbReference type="Pfam" id="PF00294"/>
    </source>
</evidence>
<evidence type="ECO:0000256" key="6">
    <source>
        <dbReference type="ARBA" id="ARBA00022726"/>
    </source>
</evidence>
<dbReference type="EC" id="2.7.1.20" evidence="4 10"/>
<dbReference type="GO" id="GO:0006166">
    <property type="term" value="P:purine ribonucleoside salvage"/>
    <property type="evidence" value="ECO:0007669"/>
    <property type="project" value="UniProtKB-KW"/>
</dbReference>
<gene>
    <name evidence="12" type="primary">ADK1</name>
    <name evidence="12" type="ORF">AAHA92_17524</name>
</gene>
<dbReference type="PANTHER" id="PTHR45769">
    <property type="entry name" value="ADENOSINE KINASE"/>
    <property type="match status" value="1"/>
</dbReference>
<name>A0ABD1GZ17_SALDI</name>
<dbReference type="Pfam" id="PF00294">
    <property type="entry name" value="PfkB"/>
    <property type="match status" value="1"/>
</dbReference>
<evidence type="ECO:0000256" key="2">
    <source>
        <dbReference type="ARBA" id="ARBA00004801"/>
    </source>
</evidence>
<keyword evidence="9 10" id="KW-0067">ATP-binding</keyword>
<comment type="caution">
    <text evidence="12">The sequence shown here is derived from an EMBL/GenBank/DDBJ whole genome shotgun (WGS) entry which is preliminary data.</text>
</comment>
<evidence type="ECO:0000256" key="9">
    <source>
        <dbReference type="ARBA" id="ARBA00022840"/>
    </source>
</evidence>